<dbReference type="SUPFAM" id="SSF53300">
    <property type="entry name" value="vWA-like"/>
    <property type="match status" value="1"/>
</dbReference>
<organism evidence="3 4">
    <name type="scientific">Sphaerosporella brunnea</name>
    <dbReference type="NCBI Taxonomy" id="1250544"/>
    <lineage>
        <taxon>Eukaryota</taxon>
        <taxon>Fungi</taxon>
        <taxon>Dikarya</taxon>
        <taxon>Ascomycota</taxon>
        <taxon>Pezizomycotina</taxon>
        <taxon>Pezizomycetes</taxon>
        <taxon>Pezizales</taxon>
        <taxon>Pyronemataceae</taxon>
        <taxon>Sphaerosporella</taxon>
    </lineage>
</organism>
<dbReference type="PANTHER" id="PTHR34706:SF1">
    <property type="entry name" value="VWFA DOMAIN-CONTAINING PROTEIN"/>
    <property type="match status" value="1"/>
</dbReference>
<keyword evidence="4" id="KW-1185">Reference proteome</keyword>
<dbReference type="PROSITE" id="PS50234">
    <property type="entry name" value="VWFA"/>
    <property type="match status" value="1"/>
</dbReference>
<dbReference type="InterPro" id="IPR002035">
    <property type="entry name" value="VWF_A"/>
</dbReference>
<dbReference type="InterPro" id="IPR036465">
    <property type="entry name" value="vWFA_dom_sf"/>
</dbReference>
<gene>
    <name evidence="3" type="ORF">FN846DRAFT_897928</name>
</gene>
<dbReference type="OrthoDB" id="2142040at2759"/>
<proteinExistence type="predicted"/>
<dbReference type="InParanoid" id="A0A5J5F2W2"/>
<feature type="compositionally biased region" description="Low complexity" evidence="1">
    <location>
        <begin position="1"/>
        <end position="10"/>
    </location>
</feature>
<feature type="region of interest" description="Disordered" evidence="1">
    <location>
        <begin position="1"/>
        <end position="29"/>
    </location>
</feature>
<dbReference type="EMBL" id="VXIS01000044">
    <property type="protein sequence ID" value="KAA8910588.1"/>
    <property type="molecule type" value="Genomic_DNA"/>
</dbReference>
<dbReference type="Gene3D" id="3.40.50.410">
    <property type="entry name" value="von Willebrand factor, type A domain"/>
    <property type="match status" value="1"/>
</dbReference>
<comment type="caution">
    <text evidence="3">The sequence shown here is derived from an EMBL/GenBank/DDBJ whole genome shotgun (WGS) entry which is preliminary data.</text>
</comment>
<dbReference type="AlphaFoldDB" id="A0A5J5F2W2"/>
<evidence type="ECO:0000313" key="3">
    <source>
        <dbReference type="EMBL" id="KAA8910588.1"/>
    </source>
</evidence>
<evidence type="ECO:0000256" key="1">
    <source>
        <dbReference type="SAM" id="MobiDB-lite"/>
    </source>
</evidence>
<dbReference type="Proteomes" id="UP000326924">
    <property type="component" value="Unassembled WGS sequence"/>
</dbReference>
<evidence type="ECO:0000313" key="4">
    <source>
        <dbReference type="Proteomes" id="UP000326924"/>
    </source>
</evidence>
<dbReference type="PANTHER" id="PTHR34706">
    <property type="entry name" value="SLR1338 PROTEIN"/>
    <property type="match status" value="1"/>
</dbReference>
<accession>A0A5J5F2W2</accession>
<reference evidence="3 4" key="1">
    <citation type="submission" date="2019-09" db="EMBL/GenBank/DDBJ databases">
        <title>Draft genome of the ectomycorrhizal ascomycete Sphaerosporella brunnea.</title>
        <authorList>
            <consortium name="DOE Joint Genome Institute"/>
            <person name="Benucci G.M."/>
            <person name="Marozzi G."/>
            <person name="Antonielli L."/>
            <person name="Sanchez S."/>
            <person name="Marco P."/>
            <person name="Wang X."/>
            <person name="Falini L.B."/>
            <person name="Barry K."/>
            <person name="Haridas S."/>
            <person name="Lipzen A."/>
            <person name="Labutti K."/>
            <person name="Grigoriev I.V."/>
            <person name="Murat C."/>
            <person name="Martin F."/>
            <person name="Albertini E."/>
            <person name="Donnini D."/>
            <person name="Bonito G."/>
        </authorList>
    </citation>
    <scope>NUCLEOTIDE SEQUENCE [LARGE SCALE GENOMIC DNA]</scope>
    <source>
        <strain evidence="3 4">Sb_GMNB300</strain>
    </source>
</reference>
<evidence type="ECO:0000259" key="2">
    <source>
        <dbReference type="PROSITE" id="PS50234"/>
    </source>
</evidence>
<name>A0A5J5F2W2_9PEZI</name>
<sequence>MPVERTSYLPYHPPSPTSPTSPTLPASDIHPALRPAALRPSSRARTVPSQSPLDRVAAAVEIGSSDSIPQVPRRKSTRKEDPYLLLRRFDTVIVVDDSLSMGEHWAATQSALETVATVALKHDQDGIDIHFMNHPEKSAWNVKSATHIRRLFSEVEPDGCTPTGECLDDILRDYLDRYAQTKLPASPSSAPDGEHRQPSKIKPLNIVVLTDGEPTDDPESVIVSAARRLEALNAPLHQVGIQFLQIGDRPDAREALEELDDHLADVYGIRDIVDTTQYGGGDGKEGITGEMLLKALLGGINRKWDRK</sequence>
<feature type="domain" description="VWFA" evidence="2">
    <location>
        <begin position="90"/>
        <end position="296"/>
    </location>
</feature>
<protein>
    <recommendedName>
        <fullName evidence="2">VWFA domain-containing protein</fullName>
    </recommendedName>
</protein>